<evidence type="ECO:0000313" key="1">
    <source>
        <dbReference type="EMBL" id="URE22839.1"/>
    </source>
</evidence>
<accession>A0A9E7H379</accession>
<evidence type="ECO:0000313" key="2">
    <source>
        <dbReference type="Proteomes" id="UP001055439"/>
    </source>
</evidence>
<protein>
    <submittedName>
        <fullName evidence="1">Uncharacterized protein</fullName>
    </submittedName>
</protein>
<keyword evidence="2" id="KW-1185">Reference proteome</keyword>
<organism evidence="1 2">
    <name type="scientific">Musa troglodytarum</name>
    <name type="common">fe'i banana</name>
    <dbReference type="NCBI Taxonomy" id="320322"/>
    <lineage>
        <taxon>Eukaryota</taxon>
        <taxon>Viridiplantae</taxon>
        <taxon>Streptophyta</taxon>
        <taxon>Embryophyta</taxon>
        <taxon>Tracheophyta</taxon>
        <taxon>Spermatophyta</taxon>
        <taxon>Magnoliopsida</taxon>
        <taxon>Liliopsida</taxon>
        <taxon>Zingiberales</taxon>
        <taxon>Musaceae</taxon>
        <taxon>Musa</taxon>
    </lineage>
</organism>
<name>A0A9E7H379_9LILI</name>
<dbReference type="AlphaFoldDB" id="A0A9E7H379"/>
<reference evidence="1" key="1">
    <citation type="submission" date="2022-05" db="EMBL/GenBank/DDBJ databases">
        <title>The Musa troglodytarum L. genome provides insights into the mechanism of non-climacteric behaviour and enrichment of carotenoids.</title>
        <authorList>
            <person name="Wang J."/>
        </authorList>
    </citation>
    <scope>NUCLEOTIDE SEQUENCE</scope>
    <source>
        <tissue evidence="1">Leaf</tissue>
    </source>
</reference>
<sequence length="83" mass="9795">MDMIKLAKFNIDQFCPHQRILCFCFYPADHRRHHFFSAQEEGHHLTWLIQNKNSPTNAEISRRNSQNSPTHGMCVPLKNACER</sequence>
<dbReference type="EMBL" id="CP097510">
    <property type="protein sequence ID" value="URE22839.1"/>
    <property type="molecule type" value="Genomic_DNA"/>
</dbReference>
<gene>
    <name evidence="1" type="ORF">MUK42_37152</name>
</gene>
<dbReference type="Proteomes" id="UP001055439">
    <property type="component" value="Chromosome 8"/>
</dbReference>
<proteinExistence type="predicted"/>